<name>A0A4Q2DL99_9AGAR</name>
<dbReference type="AlphaFoldDB" id="A0A4Q2DL99"/>
<feature type="compositionally biased region" description="Polar residues" evidence="10">
    <location>
        <begin position="97"/>
        <end position="122"/>
    </location>
</feature>
<evidence type="ECO:0000256" key="6">
    <source>
        <dbReference type="ARBA" id="ARBA00023163"/>
    </source>
</evidence>
<feature type="domain" description="TFIIF beta subunit HTH" evidence="11">
    <location>
        <begin position="307"/>
        <end position="371"/>
    </location>
</feature>
<evidence type="ECO:0000313" key="14">
    <source>
        <dbReference type="Proteomes" id="UP000290288"/>
    </source>
</evidence>
<dbReference type="OrthoDB" id="449280at2759"/>
<comment type="similarity">
    <text evidence="2">Belongs to the TFIIF beta subunit family.</text>
</comment>
<protein>
    <recommendedName>
        <fullName evidence="3">Transcription initiation factor IIF subunit beta</fullName>
    </recommendedName>
    <alternativeName>
        <fullName evidence="9">TFIIF medium subunit</fullName>
    </alternativeName>
    <alternativeName>
        <fullName evidence="8">TFIIF-beta</fullName>
    </alternativeName>
</protein>
<accession>A0A4Q2DL99</accession>
<feature type="region of interest" description="Disordered" evidence="10">
    <location>
        <begin position="1"/>
        <end position="28"/>
    </location>
</feature>
<evidence type="ECO:0000256" key="4">
    <source>
        <dbReference type="ARBA" id="ARBA00023015"/>
    </source>
</evidence>
<dbReference type="InterPro" id="IPR011039">
    <property type="entry name" value="TFIIF_interaction"/>
</dbReference>
<comment type="subcellular location">
    <subcellularLocation>
        <location evidence="1">Nucleus</location>
    </subcellularLocation>
</comment>
<dbReference type="GO" id="GO:0003677">
    <property type="term" value="F:DNA binding"/>
    <property type="evidence" value="ECO:0007669"/>
    <property type="project" value="UniProtKB-KW"/>
</dbReference>
<dbReference type="EMBL" id="SDEE01000176">
    <property type="protein sequence ID" value="RXW19922.1"/>
    <property type="molecule type" value="Genomic_DNA"/>
</dbReference>
<feature type="region of interest" description="Disordered" evidence="10">
    <location>
        <begin position="66"/>
        <end position="156"/>
    </location>
</feature>
<dbReference type="Gene3D" id="1.10.10.10">
    <property type="entry name" value="Winged helix-like DNA-binding domain superfamily/Winged helix DNA-binding domain"/>
    <property type="match status" value="1"/>
</dbReference>
<evidence type="ECO:0000256" key="5">
    <source>
        <dbReference type="ARBA" id="ARBA00023125"/>
    </source>
</evidence>
<evidence type="ECO:0000256" key="8">
    <source>
        <dbReference type="ARBA" id="ARBA00081473"/>
    </source>
</evidence>
<evidence type="ECO:0000256" key="2">
    <source>
        <dbReference type="ARBA" id="ARBA00009543"/>
    </source>
</evidence>
<sequence length="416" mass="46287">MDVDDEKKPFDSAAGGIDDESHPDPDEELMLEQGQGKVWIIKIPRFLKERWSSIDQEDVHLASIRIYDPDPNDPNPKKRPKIILFLPPNRDPINGAPSGNGSFHSLNGALQSAPSPNNSSHGIPTPPPSYPNSQTTTTPAAGVPSPSSTPPASASPVSFIHPGIDNWPFFDPQNSIPTTGSDPDIYEMEMINDALDNQIVVAERPKEQYANVAHNPRARMVILTGKIRHEANLRPAFSSSYRRQMRERNRKANTPARQVMMIEQAKIPGGKGGINRLSAGVGMGAGRAFQDIIKAKQKNKAPFERMARMPRNQLLDHLFSSFREQPRWAIKVLREKTQQPEAYLKEVLSEIAFLHRSGEFNGYWELKANYKDDSMKPENVPVPMSSLAGGSGDVKMEEDEDSDDDDDDDDDMEEVS</sequence>
<dbReference type="GO" id="GO:0006367">
    <property type="term" value="P:transcription initiation at RNA polymerase II promoter"/>
    <property type="evidence" value="ECO:0007669"/>
    <property type="project" value="InterPro"/>
</dbReference>
<evidence type="ECO:0000259" key="12">
    <source>
        <dbReference type="Pfam" id="PF17683"/>
    </source>
</evidence>
<dbReference type="GO" id="GO:0005674">
    <property type="term" value="C:transcription factor TFIIF complex"/>
    <property type="evidence" value="ECO:0007669"/>
    <property type="project" value="InterPro"/>
</dbReference>
<proteinExistence type="inferred from homology"/>
<dbReference type="CDD" id="cd07980">
    <property type="entry name" value="TFIIF_beta"/>
    <property type="match status" value="1"/>
</dbReference>
<feature type="domain" description="TFIIF beta subunit N-terminal" evidence="12">
    <location>
        <begin position="36"/>
        <end position="232"/>
    </location>
</feature>
<evidence type="ECO:0000256" key="9">
    <source>
        <dbReference type="ARBA" id="ARBA00081863"/>
    </source>
</evidence>
<feature type="compositionally biased region" description="Acidic residues" evidence="10">
    <location>
        <begin position="396"/>
        <end position="416"/>
    </location>
</feature>
<gene>
    <name evidence="13" type="ORF">EST38_g5930</name>
</gene>
<comment type="caution">
    <text evidence="13">The sequence shown here is derived from an EMBL/GenBank/DDBJ whole genome shotgun (WGS) entry which is preliminary data.</text>
</comment>
<evidence type="ECO:0000256" key="3">
    <source>
        <dbReference type="ARBA" id="ARBA00021453"/>
    </source>
</evidence>
<keyword evidence="6" id="KW-0804">Transcription</keyword>
<dbReference type="FunFam" id="1.10.10.10:FF:000035">
    <property type="entry name" value="General transcription factor IIF subunit 2"/>
    <property type="match status" value="1"/>
</dbReference>
<dbReference type="STRING" id="2316362.A0A4Q2DL99"/>
<dbReference type="InterPro" id="IPR036390">
    <property type="entry name" value="WH_DNA-bd_sf"/>
</dbReference>
<dbReference type="InterPro" id="IPR003196">
    <property type="entry name" value="TFIIF_beta"/>
</dbReference>
<evidence type="ECO:0000313" key="13">
    <source>
        <dbReference type="EMBL" id="RXW19922.1"/>
    </source>
</evidence>
<evidence type="ECO:0000256" key="7">
    <source>
        <dbReference type="ARBA" id="ARBA00023242"/>
    </source>
</evidence>
<dbReference type="Pfam" id="PF17683">
    <property type="entry name" value="TFIIF_beta_N"/>
    <property type="match status" value="1"/>
</dbReference>
<evidence type="ECO:0000259" key="11">
    <source>
        <dbReference type="Pfam" id="PF02270"/>
    </source>
</evidence>
<feature type="compositionally biased region" description="Low complexity" evidence="10">
    <location>
        <begin position="135"/>
        <end position="156"/>
    </location>
</feature>
<keyword evidence="7" id="KW-0539">Nucleus</keyword>
<feature type="compositionally biased region" description="Basic and acidic residues" evidence="10">
    <location>
        <begin position="1"/>
        <end position="10"/>
    </location>
</feature>
<organism evidence="13 14">
    <name type="scientific">Candolleomyces aberdarensis</name>
    <dbReference type="NCBI Taxonomy" id="2316362"/>
    <lineage>
        <taxon>Eukaryota</taxon>
        <taxon>Fungi</taxon>
        <taxon>Dikarya</taxon>
        <taxon>Basidiomycota</taxon>
        <taxon>Agaricomycotina</taxon>
        <taxon>Agaricomycetes</taxon>
        <taxon>Agaricomycetidae</taxon>
        <taxon>Agaricales</taxon>
        <taxon>Agaricineae</taxon>
        <taxon>Psathyrellaceae</taxon>
        <taxon>Candolleomyces</taxon>
    </lineage>
</organism>
<dbReference type="SUPFAM" id="SSF46785">
    <property type="entry name" value="Winged helix' DNA-binding domain"/>
    <property type="match status" value="1"/>
</dbReference>
<dbReference type="PANTHER" id="PTHR10445:SF0">
    <property type="entry name" value="GENERAL TRANSCRIPTION FACTOR IIF SUBUNIT 2"/>
    <property type="match status" value="1"/>
</dbReference>
<feature type="region of interest" description="Disordered" evidence="10">
    <location>
        <begin position="374"/>
        <end position="416"/>
    </location>
</feature>
<keyword evidence="4" id="KW-0805">Transcription regulation</keyword>
<keyword evidence="5" id="KW-0238">DNA-binding</keyword>
<dbReference type="InterPro" id="IPR036388">
    <property type="entry name" value="WH-like_DNA-bd_sf"/>
</dbReference>
<dbReference type="SUPFAM" id="SSF50916">
    <property type="entry name" value="Rap30/74 interaction domains"/>
    <property type="match status" value="1"/>
</dbReference>
<dbReference type="InterPro" id="IPR040450">
    <property type="entry name" value="TFIIF_beta_HTH"/>
</dbReference>
<evidence type="ECO:0000256" key="1">
    <source>
        <dbReference type="ARBA" id="ARBA00004123"/>
    </source>
</evidence>
<dbReference type="InterPro" id="IPR040504">
    <property type="entry name" value="TFIIF_beta_N"/>
</dbReference>
<dbReference type="Pfam" id="PF02270">
    <property type="entry name" value="TFIIF_beta"/>
    <property type="match status" value="1"/>
</dbReference>
<dbReference type="Proteomes" id="UP000290288">
    <property type="component" value="Unassembled WGS sequence"/>
</dbReference>
<keyword evidence="14" id="KW-1185">Reference proteome</keyword>
<evidence type="ECO:0000256" key="10">
    <source>
        <dbReference type="SAM" id="MobiDB-lite"/>
    </source>
</evidence>
<dbReference type="PANTHER" id="PTHR10445">
    <property type="entry name" value="GENERAL TRANSCRIPTION FACTOR IIF SUBUNIT 2"/>
    <property type="match status" value="1"/>
</dbReference>
<reference evidence="13 14" key="1">
    <citation type="submission" date="2019-01" db="EMBL/GenBank/DDBJ databases">
        <title>Draft genome sequence of Psathyrella aberdarensis IHI B618.</title>
        <authorList>
            <person name="Buettner E."/>
            <person name="Kellner H."/>
        </authorList>
    </citation>
    <scope>NUCLEOTIDE SEQUENCE [LARGE SCALE GENOMIC DNA]</scope>
    <source>
        <strain evidence="13 14">IHI B618</strain>
    </source>
</reference>